<dbReference type="EMBL" id="FOHV01000008">
    <property type="protein sequence ID" value="SET08379.1"/>
    <property type="molecule type" value="Genomic_DNA"/>
</dbReference>
<dbReference type="InterPro" id="IPR001509">
    <property type="entry name" value="Epimerase_deHydtase"/>
</dbReference>
<keyword evidence="2" id="KW-0441">Lipid A biosynthesis</keyword>
<keyword evidence="7" id="KW-0511">Multifunctional enzyme</keyword>
<evidence type="ECO:0000256" key="3">
    <source>
        <dbReference type="ARBA" id="ARBA00022985"/>
    </source>
</evidence>
<feature type="domain" description="Formyl transferase N-terminal" evidence="8">
    <location>
        <begin position="24"/>
        <end position="169"/>
    </location>
</feature>
<evidence type="ECO:0000256" key="7">
    <source>
        <dbReference type="ARBA" id="ARBA00023268"/>
    </source>
</evidence>
<keyword evidence="11" id="KW-0808">Transferase</keyword>
<dbReference type="AlphaFoldDB" id="A0A1I0BP23"/>
<evidence type="ECO:0000313" key="11">
    <source>
        <dbReference type="EMBL" id="SET08379.1"/>
    </source>
</evidence>
<dbReference type="GO" id="GO:0016020">
    <property type="term" value="C:membrane"/>
    <property type="evidence" value="ECO:0007669"/>
    <property type="project" value="GOC"/>
</dbReference>
<dbReference type="GO" id="GO:0016491">
    <property type="term" value="F:oxidoreductase activity"/>
    <property type="evidence" value="ECO:0007669"/>
    <property type="project" value="UniProtKB-KW"/>
</dbReference>
<keyword evidence="6" id="KW-0046">Antibiotic resistance</keyword>
<feature type="domain" description="Formyl transferase C-terminal" evidence="10">
    <location>
        <begin position="204"/>
        <end position="288"/>
    </location>
</feature>
<dbReference type="Gene3D" id="3.40.50.720">
    <property type="entry name" value="NAD(P)-binding Rossmann-like Domain"/>
    <property type="match status" value="1"/>
</dbReference>
<dbReference type="SUPFAM" id="SSF53328">
    <property type="entry name" value="Formyltransferase"/>
    <property type="match status" value="1"/>
</dbReference>
<evidence type="ECO:0000256" key="2">
    <source>
        <dbReference type="ARBA" id="ARBA00022556"/>
    </source>
</evidence>
<dbReference type="InterPro" id="IPR050177">
    <property type="entry name" value="Lipid_A_modif_metabolic_enz"/>
</dbReference>
<gene>
    <name evidence="11" type="ORF">SAMN02583745_01332</name>
</gene>
<keyword evidence="12" id="KW-1185">Reference proteome</keyword>
<keyword evidence="3" id="KW-0448">Lipopolysaccharide biosynthesis</keyword>
<dbReference type="Pfam" id="PF02911">
    <property type="entry name" value="Formyl_trans_C"/>
    <property type="match status" value="1"/>
</dbReference>
<dbReference type="InterPro" id="IPR002376">
    <property type="entry name" value="Formyl_transf_N"/>
</dbReference>
<dbReference type="Gene3D" id="3.40.50.12230">
    <property type="match status" value="1"/>
</dbReference>
<dbReference type="InterPro" id="IPR036291">
    <property type="entry name" value="NAD(P)-bd_dom_sf"/>
</dbReference>
<dbReference type="NCBIfam" id="NF005414">
    <property type="entry name" value="PRK06988.1"/>
    <property type="match status" value="1"/>
</dbReference>
<dbReference type="NCBIfam" id="NF008872">
    <property type="entry name" value="PRK11908.1"/>
    <property type="match status" value="1"/>
</dbReference>
<dbReference type="Proteomes" id="UP000242642">
    <property type="component" value="Unassembled WGS sequence"/>
</dbReference>
<evidence type="ECO:0000259" key="9">
    <source>
        <dbReference type="Pfam" id="PF01370"/>
    </source>
</evidence>
<dbReference type="RefSeq" id="WP_093318844.1">
    <property type="nucleotide sequence ID" value="NZ_FOHV01000008.1"/>
</dbReference>
<sequence length="682" mass="76936">MKNRAVVFAYHTIGCTGIESLIKAGFEIITVFTHKDSPNEHIYFESVAKKCAEHNLMIFAPDTINTMKWESYIAELNPDYIFSFYYREKISMNILELAKIGTFNLHGSLLPHFRGCAPLNWAIIKGASETGVTIHHMTDRLDAGEIVAQQKIPIDINDTARSLLHKMNIAAELLLDRTLPKIKSRNYVTISQQESQASYFPRRKPEDGLINWDSNSLSIYNLIRGVSAPYPGAFTFYKNQKIIIWEAALLTHNSQNDKNSAPGTILSTDPLIIATLDGSLEVKSCQIESLTDSNNTPITNIWLNGNQLAKHFNLNRLDKFGPVKNKQEKLKTVLIIGVNGFIGQHLATRLLADGNYRVHGVDINDSAIASLKNDVNFRFYEADILLHKTQIEFLIKSSDIVFPLVAIATPESYTKSPLTVFELDFEANLEIIRHCVKYQKRIIFPSTSEVYGMCNDEKFNEENSNLIMGPISKQRWIYASSKQLLDRVIWAYGSENQLQFTLFRPFNWMGPGLDSLELARQGKSRAITKMIANLVDGEPIALVEGGLQKRCFTDIEDGINALIAIIENHNGLCDGQIINIGNPENEASIAELANRLVNAYVSHPLSKYLPKPLPIKVVDAMDFYGQGYQDVDFRKPDISQAKNILHWTPEIALEQTLKNTLDHFLRQAVKLNKNQSSYEALK</sequence>
<protein>
    <submittedName>
        <fullName evidence="11">UDP-4-amino-4-deoxy-L-arabinose formyltransferase / UDP-glucuronic acid dehydrogenase (UDP-4-keto-hexauronic acid decarboxylating)</fullName>
    </submittedName>
</protein>
<dbReference type="InterPro" id="IPR005793">
    <property type="entry name" value="Formyl_trans_C"/>
</dbReference>
<keyword evidence="4" id="KW-0560">Oxidoreductase</keyword>
<dbReference type="SUPFAM" id="SSF51735">
    <property type="entry name" value="NAD(P)-binding Rossmann-fold domains"/>
    <property type="match status" value="1"/>
</dbReference>
<dbReference type="InterPro" id="IPR011034">
    <property type="entry name" value="Formyl_transferase-like_C_sf"/>
</dbReference>
<accession>A0A1I0BP23</accession>
<dbReference type="InterPro" id="IPR036477">
    <property type="entry name" value="Formyl_transf_N_sf"/>
</dbReference>
<evidence type="ECO:0000313" key="12">
    <source>
        <dbReference type="Proteomes" id="UP000242642"/>
    </source>
</evidence>
<organism evidence="11 12">
    <name type="scientific">Thorsellia anophelis DSM 18579</name>
    <dbReference type="NCBI Taxonomy" id="1123402"/>
    <lineage>
        <taxon>Bacteria</taxon>
        <taxon>Pseudomonadati</taxon>
        <taxon>Pseudomonadota</taxon>
        <taxon>Gammaproteobacteria</taxon>
        <taxon>Enterobacterales</taxon>
        <taxon>Thorselliaceae</taxon>
        <taxon>Thorsellia</taxon>
    </lineage>
</organism>
<dbReference type="SUPFAM" id="SSF50486">
    <property type="entry name" value="FMT C-terminal domain-like"/>
    <property type="match status" value="1"/>
</dbReference>
<dbReference type="CDD" id="cd08702">
    <property type="entry name" value="Arna_FMT_C"/>
    <property type="match status" value="1"/>
</dbReference>
<dbReference type="GO" id="GO:0009103">
    <property type="term" value="P:lipopolysaccharide biosynthetic process"/>
    <property type="evidence" value="ECO:0007669"/>
    <property type="project" value="UniProtKB-KW"/>
</dbReference>
<dbReference type="PANTHER" id="PTHR43245:SF13">
    <property type="entry name" value="UDP-D-APIOSE_UDP-D-XYLOSE SYNTHASE 2"/>
    <property type="match status" value="1"/>
</dbReference>
<evidence type="ECO:0000256" key="6">
    <source>
        <dbReference type="ARBA" id="ARBA00023251"/>
    </source>
</evidence>
<evidence type="ECO:0000256" key="1">
    <source>
        <dbReference type="ARBA" id="ARBA00022516"/>
    </source>
</evidence>
<dbReference type="Pfam" id="PF00551">
    <property type="entry name" value="Formyl_trans_N"/>
    <property type="match status" value="1"/>
</dbReference>
<keyword evidence="5" id="KW-0443">Lipid metabolism</keyword>
<dbReference type="Pfam" id="PF01370">
    <property type="entry name" value="Epimerase"/>
    <property type="match status" value="1"/>
</dbReference>
<dbReference type="GO" id="GO:0009245">
    <property type="term" value="P:lipid A biosynthetic process"/>
    <property type="evidence" value="ECO:0007669"/>
    <property type="project" value="UniProtKB-KW"/>
</dbReference>
<evidence type="ECO:0000256" key="4">
    <source>
        <dbReference type="ARBA" id="ARBA00023002"/>
    </source>
</evidence>
<dbReference type="PANTHER" id="PTHR43245">
    <property type="entry name" value="BIFUNCTIONAL POLYMYXIN RESISTANCE PROTEIN ARNA"/>
    <property type="match status" value="1"/>
</dbReference>
<proteinExistence type="predicted"/>
<evidence type="ECO:0000259" key="10">
    <source>
        <dbReference type="Pfam" id="PF02911"/>
    </source>
</evidence>
<name>A0A1I0BP23_9GAMM</name>
<dbReference type="GO" id="GO:0046677">
    <property type="term" value="P:response to antibiotic"/>
    <property type="evidence" value="ECO:0007669"/>
    <property type="project" value="UniProtKB-KW"/>
</dbReference>
<feature type="domain" description="NAD-dependent epimerase/dehydratase" evidence="9">
    <location>
        <begin position="333"/>
        <end position="581"/>
    </location>
</feature>
<keyword evidence="1" id="KW-0444">Lipid biosynthesis</keyword>
<dbReference type="OrthoDB" id="9802815at2"/>
<evidence type="ECO:0000256" key="5">
    <source>
        <dbReference type="ARBA" id="ARBA00023098"/>
    </source>
</evidence>
<evidence type="ECO:0000259" key="8">
    <source>
        <dbReference type="Pfam" id="PF00551"/>
    </source>
</evidence>
<dbReference type="NCBIfam" id="NF005998">
    <property type="entry name" value="PRK08125.1"/>
    <property type="match status" value="1"/>
</dbReference>
<dbReference type="GO" id="GO:0016740">
    <property type="term" value="F:transferase activity"/>
    <property type="evidence" value="ECO:0007669"/>
    <property type="project" value="UniProtKB-KW"/>
</dbReference>
<dbReference type="STRING" id="1123402.SAMN02583745_01332"/>
<reference evidence="12" key="1">
    <citation type="submission" date="2016-10" db="EMBL/GenBank/DDBJ databases">
        <authorList>
            <person name="Varghese N."/>
            <person name="Submissions S."/>
        </authorList>
    </citation>
    <scope>NUCLEOTIDE SEQUENCE [LARGE SCALE GENOMIC DNA]</scope>
    <source>
        <strain evidence="12">DSM 18579</strain>
    </source>
</reference>